<protein>
    <recommendedName>
        <fullName evidence="2">DUF7210 domain-containing protein</fullName>
    </recommendedName>
</protein>
<evidence type="ECO:0000259" key="2">
    <source>
        <dbReference type="Pfam" id="PF23843"/>
    </source>
</evidence>
<evidence type="ECO:0000313" key="3">
    <source>
        <dbReference type="EMBL" id="MFC5525214.1"/>
    </source>
</evidence>
<dbReference type="EMBL" id="JBHSNF010000001">
    <property type="protein sequence ID" value="MFC5525214.1"/>
    <property type="molecule type" value="Genomic_DNA"/>
</dbReference>
<evidence type="ECO:0000313" key="4">
    <source>
        <dbReference type="Proteomes" id="UP001596114"/>
    </source>
</evidence>
<proteinExistence type="predicted"/>
<feature type="compositionally biased region" description="Basic and acidic residues" evidence="1">
    <location>
        <begin position="1"/>
        <end position="11"/>
    </location>
</feature>
<evidence type="ECO:0000256" key="1">
    <source>
        <dbReference type="SAM" id="MobiDB-lite"/>
    </source>
</evidence>
<dbReference type="InterPro" id="IPR055634">
    <property type="entry name" value="DUF7210"/>
</dbReference>
<organism evidence="3 4">
    <name type="scientific">Rhodanobacter ginsengisoli</name>
    <dbReference type="NCBI Taxonomy" id="418646"/>
    <lineage>
        <taxon>Bacteria</taxon>
        <taxon>Pseudomonadati</taxon>
        <taxon>Pseudomonadota</taxon>
        <taxon>Gammaproteobacteria</taxon>
        <taxon>Lysobacterales</taxon>
        <taxon>Rhodanobacteraceae</taxon>
        <taxon>Rhodanobacter</taxon>
    </lineage>
</organism>
<dbReference type="Proteomes" id="UP001596114">
    <property type="component" value="Unassembled WGS sequence"/>
</dbReference>
<dbReference type="RefSeq" id="WP_377318082.1">
    <property type="nucleotide sequence ID" value="NZ_JBHSNF010000001.1"/>
</dbReference>
<name>A0ABW0QLQ2_9GAMM</name>
<keyword evidence="4" id="KW-1185">Reference proteome</keyword>
<gene>
    <name evidence="3" type="ORF">ACFPPA_05605</name>
</gene>
<dbReference type="Pfam" id="PF23843">
    <property type="entry name" value="DUF7210"/>
    <property type="match status" value="1"/>
</dbReference>
<reference evidence="4" key="1">
    <citation type="journal article" date="2019" name="Int. J. Syst. Evol. Microbiol.">
        <title>The Global Catalogue of Microorganisms (GCM) 10K type strain sequencing project: providing services to taxonomists for standard genome sequencing and annotation.</title>
        <authorList>
            <consortium name="The Broad Institute Genomics Platform"/>
            <consortium name="The Broad Institute Genome Sequencing Center for Infectious Disease"/>
            <person name="Wu L."/>
            <person name="Ma J."/>
        </authorList>
    </citation>
    <scope>NUCLEOTIDE SEQUENCE [LARGE SCALE GENOMIC DNA]</scope>
    <source>
        <strain evidence="4">CGMCC 1.16619</strain>
    </source>
</reference>
<feature type="domain" description="DUF7210" evidence="2">
    <location>
        <begin position="1"/>
        <end position="38"/>
    </location>
</feature>
<accession>A0ABW0QLQ2</accession>
<feature type="region of interest" description="Disordered" evidence="1">
    <location>
        <begin position="35"/>
        <end position="55"/>
    </location>
</feature>
<comment type="caution">
    <text evidence="3">The sequence shown here is derived from an EMBL/GenBank/DDBJ whole genome shotgun (WGS) entry which is preliminary data.</text>
</comment>
<sequence length="55" mass="5938">MKVTLKKDHTHAGNPYKAGEPIEVDQHDAEWLATNGVIDPLPASGKRGQAAEESK</sequence>
<feature type="region of interest" description="Disordered" evidence="1">
    <location>
        <begin position="1"/>
        <end position="21"/>
    </location>
</feature>